<evidence type="ECO:0000256" key="1">
    <source>
        <dbReference type="SAM" id="Phobius"/>
    </source>
</evidence>
<proteinExistence type="predicted"/>
<sequence>MVDLPLMFNEFILPQYVNFLTSTLSHFQLSYLSSQSNYFHGIFSMLPHVLRPVDYQPLGMSFCSLNITNVCLGGSPIAEARISFPGYTYYVFSMVVFFLIFFVLKLGKKYPYLLFFGIPYLCIFGRADVAGFIFFVFYSTLIFKLLVAKIKVN</sequence>
<comment type="caution">
    <text evidence="2">The sequence shown here is derived from an EMBL/GenBank/DDBJ whole genome shotgun (WGS) entry which is preliminary data.</text>
</comment>
<feature type="transmembrane region" description="Helical" evidence="1">
    <location>
        <begin position="118"/>
        <end position="147"/>
    </location>
</feature>
<keyword evidence="1" id="KW-0472">Membrane</keyword>
<evidence type="ECO:0000313" key="2">
    <source>
        <dbReference type="EMBL" id="ODN42969.1"/>
    </source>
</evidence>
<keyword evidence="1" id="KW-0812">Transmembrane</keyword>
<name>A0ABX3A2V3_9GAMM</name>
<feature type="transmembrane region" description="Helical" evidence="1">
    <location>
        <begin position="87"/>
        <end position="106"/>
    </location>
</feature>
<evidence type="ECO:0000313" key="3">
    <source>
        <dbReference type="Proteomes" id="UP000094329"/>
    </source>
</evidence>
<reference evidence="2 3" key="1">
    <citation type="submission" date="2016-08" db="EMBL/GenBank/DDBJ databases">
        <title>Draft genome sequence of Candidatus Piscirickettsia litoralis, from seawater.</title>
        <authorList>
            <person name="Wan X."/>
            <person name="Lee A.J."/>
            <person name="Hou S."/>
            <person name="Donachie S.P."/>
        </authorList>
    </citation>
    <scope>NUCLEOTIDE SEQUENCE [LARGE SCALE GENOMIC DNA]</scope>
    <source>
        <strain evidence="2 3">Y2</strain>
    </source>
</reference>
<organism evidence="2 3">
    <name type="scientific">Piscirickettsia litoralis</name>
    <dbReference type="NCBI Taxonomy" id="1891921"/>
    <lineage>
        <taxon>Bacteria</taxon>
        <taxon>Pseudomonadati</taxon>
        <taxon>Pseudomonadota</taxon>
        <taxon>Gammaproteobacteria</taxon>
        <taxon>Thiotrichales</taxon>
        <taxon>Piscirickettsiaceae</taxon>
        <taxon>Piscirickettsia</taxon>
    </lineage>
</organism>
<dbReference type="Proteomes" id="UP000094329">
    <property type="component" value="Unassembled WGS sequence"/>
</dbReference>
<keyword evidence="3" id="KW-1185">Reference proteome</keyword>
<accession>A0ABX3A2V3</accession>
<gene>
    <name evidence="2" type="ORF">BGC07_08605</name>
</gene>
<protein>
    <submittedName>
        <fullName evidence="2">Uncharacterized protein</fullName>
    </submittedName>
</protein>
<dbReference type="RefSeq" id="WP_069312765.1">
    <property type="nucleotide sequence ID" value="NZ_MDTU01000001.1"/>
</dbReference>
<keyword evidence="1" id="KW-1133">Transmembrane helix</keyword>
<dbReference type="EMBL" id="MDTU01000001">
    <property type="protein sequence ID" value="ODN42969.1"/>
    <property type="molecule type" value="Genomic_DNA"/>
</dbReference>